<accession>A0A395M3I1</accession>
<dbReference type="InterPro" id="IPR000515">
    <property type="entry name" value="MetI-like"/>
</dbReference>
<dbReference type="GO" id="GO:0006817">
    <property type="term" value="P:phosphate ion transport"/>
    <property type="evidence" value="ECO:0007669"/>
    <property type="project" value="UniProtKB-KW"/>
</dbReference>
<keyword evidence="2 5" id="KW-0812">Transmembrane</keyword>
<evidence type="ECO:0000256" key="1">
    <source>
        <dbReference type="ARBA" id="ARBA00004651"/>
    </source>
</evidence>
<sequence>MNTIYTKNASQVRAEWIDRIMYAIIVAVAAIALSMIFLIFIFTFKEAKDVFFDADTRHEVLPTLFSTTWQPVSDNPKYGIIPLIIGTLKTTLIAMVIAVPIGVLAALYTSCFAPAWLRELIKPAAELLAGFPSVVIGFFALFVLADALQALTQAEVRLNALVGGVAISLTAIPIIFTISEDALSAVPKSIQEASYGLGATRWETAFYITLPAAYPGIFAASLLGFGRAIGETLIVLMATGNAPISSWTLTDSVRTLTAAIGAEMAEVVFGDPHYSVLFLISTVLFFSALILNSIAEFYIKEWLMKKFSGE</sequence>
<dbReference type="InterPro" id="IPR011864">
    <property type="entry name" value="Phosphate_PstC"/>
</dbReference>
<name>A0A395M3I1_9BACT</name>
<keyword evidence="3 5" id="KW-1133">Transmembrane helix</keyword>
<feature type="transmembrane region" description="Helical" evidence="5">
    <location>
        <begin position="232"/>
        <end position="249"/>
    </location>
</feature>
<reference evidence="8 9" key="1">
    <citation type="journal article" date="2011" name="ISME J.">
        <title>Community ecology of hot spring cyanobacterial mats: predominant populations and their functional potential.</title>
        <authorList>
            <person name="Klatt C.G."/>
            <person name="Wood J.M."/>
            <person name="Rusch D.B."/>
            <person name="Bateson M.M."/>
            <person name="Hamamura N."/>
            <person name="Heidelberg J.F."/>
            <person name="Grossman A.R."/>
            <person name="Bhaya D."/>
            <person name="Cohan F.M."/>
            <person name="Kuhl M."/>
            <person name="Bryant D.A."/>
            <person name="Ward D.M."/>
        </authorList>
    </citation>
    <scope>NUCLEOTIDE SEQUENCE [LARGE SCALE GENOMIC DNA]</scope>
    <source>
        <strain evidence="8">OS</strain>
    </source>
</reference>
<dbReference type="AlphaFoldDB" id="A0A395M3I1"/>
<dbReference type="SUPFAM" id="SSF161098">
    <property type="entry name" value="MetI-like"/>
    <property type="match status" value="1"/>
</dbReference>
<protein>
    <recommendedName>
        <fullName evidence="6">Phosphate transport system permease protein</fullName>
    </recommendedName>
</protein>
<evidence type="ECO:0000256" key="6">
    <source>
        <dbReference type="RuleBase" id="RU363054"/>
    </source>
</evidence>
<evidence type="ECO:0000256" key="4">
    <source>
        <dbReference type="ARBA" id="ARBA00023136"/>
    </source>
</evidence>
<feature type="transmembrane region" description="Helical" evidence="5">
    <location>
        <begin position="274"/>
        <end position="299"/>
    </location>
</feature>
<evidence type="ECO:0000313" key="9">
    <source>
        <dbReference type="Proteomes" id="UP000266389"/>
    </source>
</evidence>
<dbReference type="GO" id="GO:0005886">
    <property type="term" value="C:plasma membrane"/>
    <property type="evidence" value="ECO:0007669"/>
    <property type="project" value="UniProtKB-SubCell"/>
</dbReference>
<dbReference type="CDD" id="cd06261">
    <property type="entry name" value="TM_PBP2"/>
    <property type="match status" value="1"/>
</dbReference>
<feature type="transmembrane region" description="Helical" evidence="5">
    <location>
        <begin position="92"/>
        <end position="117"/>
    </location>
</feature>
<feature type="transmembrane region" description="Helical" evidence="5">
    <location>
        <begin position="205"/>
        <end position="225"/>
    </location>
</feature>
<feature type="transmembrane region" description="Helical" evidence="5">
    <location>
        <begin position="20"/>
        <end position="42"/>
    </location>
</feature>
<feature type="domain" description="ABC transmembrane type-1" evidence="7">
    <location>
        <begin position="84"/>
        <end position="295"/>
    </location>
</feature>
<feature type="transmembrane region" description="Helical" evidence="5">
    <location>
        <begin position="160"/>
        <end position="179"/>
    </location>
</feature>
<dbReference type="EMBL" id="PHFL01000007">
    <property type="protein sequence ID" value="RFM25365.1"/>
    <property type="molecule type" value="Genomic_DNA"/>
</dbReference>
<dbReference type="PROSITE" id="PS50928">
    <property type="entry name" value="ABC_TM1"/>
    <property type="match status" value="1"/>
</dbReference>
<comment type="subcellular location">
    <subcellularLocation>
        <location evidence="1 5">Cell membrane</location>
        <topology evidence="1 5">Multi-pass membrane protein</topology>
    </subcellularLocation>
</comment>
<dbReference type="Gene3D" id="1.10.3720.10">
    <property type="entry name" value="MetI-like"/>
    <property type="match status" value="1"/>
</dbReference>
<dbReference type="GO" id="GO:0005315">
    <property type="term" value="F:phosphate transmembrane transporter activity"/>
    <property type="evidence" value="ECO:0007669"/>
    <property type="project" value="InterPro"/>
</dbReference>
<dbReference type="NCBIfam" id="TIGR02138">
    <property type="entry name" value="phosphate_pstC"/>
    <property type="match status" value="1"/>
</dbReference>
<dbReference type="Proteomes" id="UP000266389">
    <property type="component" value="Unassembled WGS sequence"/>
</dbReference>
<feature type="transmembrane region" description="Helical" evidence="5">
    <location>
        <begin position="129"/>
        <end position="148"/>
    </location>
</feature>
<keyword evidence="6" id="KW-1003">Cell membrane</keyword>
<evidence type="ECO:0000256" key="5">
    <source>
        <dbReference type="RuleBase" id="RU363032"/>
    </source>
</evidence>
<evidence type="ECO:0000256" key="3">
    <source>
        <dbReference type="ARBA" id="ARBA00022989"/>
    </source>
</evidence>
<keyword evidence="4 5" id="KW-0472">Membrane</keyword>
<evidence type="ECO:0000259" key="7">
    <source>
        <dbReference type="PROSITE" id="PS50928"/>
    </source>
</evidence>
<comment type="function">
    <text evidence="6">Part of the binding-protein-dependent transport system for phosphate; probably responsible for the translocation of the substrate across the membrane.</text>
</comment>
<evidence type="ECO:0000313" key="8">
    <source>
        <dbReference type="EMBL" id="RFM25365.1"/>
    </source>
</evidence>
<dbReference type="InterPro" id="IPR035906">
    <property type="entry name" value="MetI-like_sf"/>
</dbReference>
<comment type="caution">
    <text evidence="8">The sequence shown here is derived from an EMBL/GenBank/DDBJ whole genome shotgun (WGS) entry which is preliminary data.</text>
</comment>
<dbReference type="Pfam" id="PF00528">
    <property type="entry name" value="BPD_transp_1"/>
    <property type="match status" value="1"/>
</dbReference>
<comment type="similarity">
    <text evidence="6">Belongs to the binding-protein-dependent transport system permease family. CysTW subfamily.</text>
</comment>
<proteinExistence type="inferred from homology"/>
<dbReference type="PANTHER" id="PTHR42727:SF1">
    <property type="entry name" value="PHOSPHATE TRANSPORT SYSTEM PERMEASE"/>
    <property type="match status" value="1"/>
</dbReference>
<gene>
    <name evidence="8" type="primary">pstC</name>
    <name evidence="8" type="ORF">D0433_01750</name>
</gene>
<evidence type="ECO:0000256" key="2">
    <source>
        <dbReference type="ARBA" id="ARBA00022692"/>
    </source>
</evidence>
<organism evidence="8 9">
    <name type="scientific">Candidatus Thermochlorobacter aerophilus</name>
    <dbReference type="NCBI Taxonomy" id="1868324"/>
    <lineage>
        <taxon>Bacteria</taxon>
        <taxon>Pseudomonadati</taxon>
        <taxon>Chlorobiota</taxon>
        <taxon>Chlorobiia</taxon>
        <taxon>Chlorobiales</taxon>
        <taxon>Candidatus Thermochlorobacteriaceae</taxon>
        <taxon>Candidatus Thermochlorobacter</taxon>
    </lineage>
</organism>
<keyword evidence="5" id="KW-0813">Transport</keyword>
<keyword evidence="6" id="KW-0592">Phosphate transport</keyword>
<dbReference type="PANTHER" id="PTHR42727">
    <property type="entry name" value="PHOSPHATE TRANSPORT SYSTEM PERMEASE PROTEIN"/>
    <property type="match status" value="1"/>
</dbReference>